<organism evidence="1 2">
    <name type="scientific">Portunus trituberculatus</name>
    <name type="common">Swimming crab</name>
    <name type="synonym">Neptunus trituberculatus</name>
    <dbReference type="NCBI Taxonomy" id="210409"/>
    <lineage>
        <taxon>Eukaryota</taxon>
        <taxon>Metazoa</taxon>
        <taxon>Ecdysozoa</taxon>
        <taxon>Arthropoda</taxon>
        <taxon>Crustacea</taxon>
        <taxon>Multicrustacea</taxon>
        <taxon>Malacostraca</taxon>
        <taxon>Eumalacostraca</taxon>
        <taxon>Eucarida</taxon>
        <taxon>Decapoda</taxon>
        <taxon>Pleocyemata</taxon>
        <taxon>Brachyura</taxon>
        <taxon>Eubrachyura</taxon>
        <taxon>Portunoidea</taxon>
        <taxon>Portunidae</taxon>
        <taxon>Portuninae</taxon>
        <taxon>Portunus</taxon>
    </lineage>
</organism>
<name>A0A5B7HZR9_PORTR</name>
<dbReference type="EMBL" id="VSRR010039633">
    <property type="protein sequence ID" value="MPC74747.1"/>
    <property type="molecule type" value="Genomic_DNA"/>
</dbReference>
<accession>A0A5B7HZR9</accession>
<reference evidence="1 2" key="1">
    <citation type="submission" date="2019-05" db="EMBL/GenBank/DDBJ databases">
        <title>Another draft genome of Portunus trituberculatus and its Hox gene families provides insights of decapod evolution.</title>
        <authorList>
            <person name="Jeong J.-H."/>
            <person name="Song I."/>
            <person name="Kim S."/>
            <person name="Choi T."/>
            <person name="Kim D."/>
            <person name="Ryu S."/>
            <person name="Kim W."/>
        </authorList>
    </citation>
    <scope>NUCLEOTIDE SEQUENCE [LARGE SCALE GENOMIC DNA]</scope>
    <source>
        <tissue evidence="1">Muscle</tissue>
    </source>
</reference>
<dbReference type="AlphaFoldDB" id="A0A5B7HZR9"/>
<evidence type="ECO:0000313" key="1">
    <source>
        <dbReference type="EMBL" id="MPC74747.1"/>
    </source>
</evidence>
<protein>
    <submittedName>
        <fullName evidence="1">Uncharacterized protein</fullName>
    </submittedName>
</protein>
<dbReference type="Proteomes" id="UP000324222">
    <property type="component" value="Unassembled WGS sequence"/>
</dbReference>
<sequence length="82" mass="9554">MISSELIIGSECLEREVKVTYRKWSVWAWAWCRLARVQVTDARVLPVKKRIEWRGSTSILVLNARCSCARFRCPGALTRISW</sequence>
<keyword evidence="2" id="KW-1185">Reference proteome</keyword>
<comment type="caution">
    <text evidence="1">The sequence shown here is derived from an EMBL/GenBank/DDBJ whole genome shotgun (WGS) entry which is preliminary data.</text>
</comment>
<evidence type="ECO:0000313" key="2">
    <source>
        <dbReference type="Proteomes" id="UP000324222"/>
    </source>
</evidence>
<gene>
    <name evidence="1" type="ORF">E2C01_069122</name>
</gene>
<proteinExistence type="predicted"/>